<dbReference type="InterPro" id="IPR001647">
    <property type="entry name" value="HTH_TetR"/>
</dbReference>
<dbReference type="InterPro" id="IPR050109">
    <property type="entry name" value="HTH-type_TetR-like_transc_reg"/>
</dbReference>
<dbReference type="GO" id="GO:0003700">
    <property type="term" value="F:DNA-binding transcription factor activity"/>
    <property type="evidence" value="ECO:0007669"/>
    <property type="project" value="TreeGrafter"/>
</dbReference>
<sequence length="204" mass="22080">MAYPKKIDGDKIVAAAVELLVGQGSEALSLRKVAGRLGVVPNAIYRHFEGLDALVAAVADEAARRMLQEMDAHLNEASANEGTCGEAAIRAIATAYDKFARENPDLYLLIVQDTSLGEAKLERPRFREQLWLRVCEAMGHLVGSADGDRAAMILWGMLHGLQSLRSAHLIECRTSSELGSYPVDVLLHGLRSAKGAAIQKPLHV</sequence>
<evidence type="ECO:0000256" key="1">
    <source>
        <dbReference type="ARBA" id="ARBA00023015"/>
    </source>
</evidence>
<name>A0A2K2G505_9SPHN</name>
<dbReference type="GO" id="GO:0000976">
    <property type="term" value="F:transcription cis-regulatory region binding"/>
    <property type="evidence" value="ECO:0007669"/>
    <property type="project" value="TreeGrafter"/>
</dbReference>
<evidence type="ECO:0000313" key="7">
    <source>
        <dbReference type="Proteomes" id="UP000236327"/>
    </source>
</evidence>
<dbReference type="SUPFAM" id="SSF48498">
    <property type="entry name" value="Tetracyclin repressor-like, C-terminal domain"/>
    <property type="match status" value="1"/>
</dbReference>
<dbReference type="Pfam" id="PF13305">
    <property type="entry name" value="TetR_C_33"/>
    <property type="match status" value="1"/>
</dbReference>
<reference evidence="6 7" key="1">
    <citation type="submission" date="2016-05" db="EMBL/GenBank/DDBJ databases">
        <title>Complete genome sequence of Novosphingobium guangzhouense SA925(T).</title>
        <authorList>
            <person name="Sha S."/>
        </authorList>
    </citation>
    <scope>NUCLEOTIDE SEQUENCE [LARGE SCALE GENOMIC DNA]</scope>
    <source>
        <strain evidence="6 7">SA925</strain>
    </source>
</reference>
<dbReference type="InterPro" id="IPR025996">
    <property type="entry name" value="MT1864/Rv1816-like_C"/>
</dbReference>
<evidence type="ECO:0000256" key="2">
    <source>
        <dbReference type="ARBA" id="ARBA00023125"/>
    </source>
</evidence>
<keyword evidence="3" id="KW-0804">Transcription</keyword>
<evidence type="ECO:0000313" key="6">
    <source>
        <dbReference type="EMBL" id="PNU06102.1"/>
    </source>
</evidence>
<dbReference type="InterPro" id="IPR036271">
    <property type="entry name" value="Tet_transcr_reg_TetR-rel_C_sf"/>
</dbReference>
<dbReference type="SUPFAM" id="SSF46689">
    <property type="entry name" value="Homeodomain-like"/>
    <property type="match status" value="1"/>
</dbReference>
<dbReference type="PANTHER" id="PTHR30055">
    <property type="entry name" value="HTH-TYPE TRANSCRIPTIONAL REGULATOR RUTR"/>
    <property type="match status" value="1"/>
</dbReference>
<dbReference type="PANTHER" id="PTHR30055:SF239">
    <property type="entry name" value="TRANSCRIPTIONAL REGULATORY PROTEIN"/>
    <property type="match status" value="1"/>
</dbReference>
<dbReference type="PRINTS" id="PR00455">
    <property type="entry name" value="HTHTETR"/>
</dbReference>
<dbReference type="PROSITE" id="PS50977">
    <property type="entry name" value="HTH_TETR_2"/>
    <property type="match status" value="1"/>
</dbReference>
<gene>
    <name evidence="6" type="ORF">A8V01_13695</name>
</gene>
<protein>
    <recommendedName>
        <fullName evidence="5">HTH tetR-type domain-containing protein</fullName>
    </recommendedName>
</protein>
<evidence type="ECO:0000259" key="5">
    <source>
        <dbReference type="PROSITE" id="PS50977"/>
    </source>
</evidence>
<feature type="DNA-binding region" description="H-T-H motif" evidence="4">
    <location>
        <begin position="29"/>
        <end position="48"/>
    </location>
</feature>
<dbReference type="Pfam" id="PF00440">
    <property type="entry name" value="TetR_N"/>
    <property type="match status" value="1"/>
</dbReference>
<feature type="domain" description="HTH tetR-type" evidence="5">
    <location>
        <begin position="6"/>
        <end position="66"/>
    </location>
</feature>
<dbReference type="EMBL" id="LYMM01000014">
    <property type="protein sequence ID" value="PNU06102.1"/>
    <property type="molecule type" value="Genomic_DNA"/>
</dbReference>
<dbReference type="RefSeq" id="WP_103094809.1">
    <property type="nucleotide sequence ID" value="NZ_LYMM01000014.1"/>
</dbReference>
<dbReference type="OrthoDB" id="7056813at2"/>
<comment type="caution">
    <text evidence="6">The sequence shown here is derived from an EMBL/GenBank/DDBJ whole genome shotgun (WGS) entry which is preliminary data.</text>
</comment>
<dbReference type="Proteomes" id="UP000236327">
    <property type="component" value="Unassembled WGS sequence"/>
</dbReference>
<keyword evidence="2 4" id="KW-0238">DNA-binding</keyword>
<dbReference type="InterPro" id="IPR009057">
    <property type="entry name" value="Homeodomain-like_sf"/>
</dbReference>
<dbReference type="AlphaFoldDB" id="A0A2K2G505"/>
<organism evidence="6 7">
    <name type="scientific">Novosphingobium guangzhouense</name>
    <dbReference type="NCBI Taxonomy" id="1850347"/>
    <lineage>
        <taxon>Bacteria</taxon>
        <taxon>Pseudomonadati</taxon>
        <taxon>Pseudomonadota</taxon>
        <taxon>Alphaproteobacteria</taxon>
        <taxon>Sphingomonadales</taxon>
        <taxon>Sphingomonadaceae</taxon>
        <taxon>Novosphingobium</taxon>
    </lineage>
</organism>
<dbReference type="Gene3D" id="1.10.357.10">
    <property type="entry name" value="Tetracycline Repressor, domain 2"/>
    <property type="match status" value="1"/>
</dbReference>
<evidence type="ECO:0000256" key="3">
    <source>
        <dbReference type="ARBA" id="ARBA00023163"/>
    </source>
</evidence>
<proteinExistence type="predicted"/>
<evidence type="ECO:0000256" key="4">
    <source>
        <dbReference type="PROSITE-ProRule" id="PRU00335"/>
    </source>
</evidence>
<keyword evidence="7" id="KW-1185">Reference proteome</keyword>
<accession>A0A2K2G505</accession>
<keyword evidence="1" id="KW-0805">Transcription regulation</keyword>